<organism evidence="1 2">
    <name type="scientific">Adiantum capillus-veneris</name>
    <name type="common">Maidenhair fern</name>
    <dbReference type="NCBI Taxonomy" id="13818"/>
    <lineage>
        <taxon>Eukaryota</taxon>
        <taxon>Viridiplantae</taxon>
        <taxon>Streptophyta</taxon>
        <taxon>Embryophyta</taxon>
        <taxon>Tracheophyta</taxon>
        <taxon>Polypodiopsida</taxon>
        <taxon>Polypodiidae</taxon>
        <taxon>Polypodiales</taxon>
        <taxon>Pteridineae</taxon>
        <taxon>Pteridaceae</taxon>
        <taxon>Vittarioideae</taxon>
        <taxon>Adiantum</taxon>
    </lineage>
</organism>
<evidence type="ECO:0000313" key="1">
    <source>
        <dbReference type="EMBL" id="KAI5075834.1"/>
    </source>
</evidence>
<dbReference type="AlphaFoldDB" id="A0A9D4ZHN8"/>
<proteinExistence type="predicted"/>
<evidence type="ECO:0000313" key="2">
    <source>
        <dbReference type="Proteomes" id="UP000886520"/>
    </source>
</evidence>
<gene>
    <name evidence="1" type="ORF">GOP47_0009910</name>
</gene>
<comment type="caution">
    <text evidence="1">The sequence shown here is derived from an EMBL/GenBank/DDBJ whole genome shotgun (WGS) entry which is preliminary data.</text>
</comment>
<reference evidence="1" key="1">
    <citation type="submission" date="2021-01" db="EMBL/GenBank/DDBJ databases">
        <title>Adiantum capillus-veneris genome.</title>
        <authorList>
            <person name="Fang Y."/>
            <person name="Liao Q."/>
        </authorList>
    </citation>
    <scope>NUCLEOTIDE SEQUENCE</scope>
    <source>
        <strain evidence="1">H3</strain>
        <tissue evidence="1">Leaf</tissue>
    </source>
</reference>
<name>A0A9D4ZHN8_ADICA</name>
<dbReference type="Proteomes" id="UP000886520">
    <property type="component" value="Chromosome 9"/>
</dbReference>
<sequence>MWKIPTPSQNGLQSQIQEGMNHEDIFYAVKCVYEVDMQFINFLDYEDGCMSVDARLLDMLFDARGMNVGYKVKKILLIPFDPGGITLNLGLLLQAFHSQSSVGKGYVDFFKAALLAIYRMQNEGIFPDAIPIWVALSEIYISVLMSLKSKNKGKLAVLQQPRKVKRFTMKFLERDYR</sequence>
<protein>
    <submittedName>
        <fullName evidence="1">Uncharacterized protein</fullName>
    </submittedName>
</protein>
<accession>A0A9D4ZHN8</accession>
<keyword evidence="2" id="KW-1185">Reference proteome</keyword>
<dbReference type="EMBL" id="JABFUD020000009">
    <property type="protein sequence ID" value="KAI5075834.1"/>
    <property type="molecule type" value="Genomic_DNA"/>
</dbReference>